<dbReference type="GeneID" id="5710381"/>
<dbReference type="HOGENOM" id="CLU_1222471_0_0_2"/>
<evidence type="ECO:0000313" key="2">
    <source>
        <dbReference type="Proteomes" id="UP000001137"/>
    </source>
</evidence>
<dbReference type="RefSeq" id="WP_012186076.1">
    <property type="nucleotide sequence ID" value="NC_009954.1"/>
</dbReference>
<organism evidence="1 2">
    <name type="scientific">Caldivirga maquilingensis (strain ATCC 700844 / DSM 13496 / JCM 10307 / IC-167)</name>
    <dbReference type="NCBI Taxonomy" id="397948"/>
    <lineage>
        <taxon>Archaea</taxon>
        <taxon>Thermoproteota</taxon>
        <taxon>Thermoprotei</taxon>
        <taxon>Thermoproteales</taxon>
        <taxon>Thermoproteaceae</taxon>
        <taxon>Caldivirga</taxon>
    </lineage>
</organism>
<gene>
    <name evidence="1" type="ordered locus">Cmaq_1026</name>
</gene>
<name>A8MDK1_CALMQ</name>
<protein>
    <submittedName>
        <fullName evidence="1">Uncharacterized protein</fullName>
    </submittedName>
</protein>
<accession>A8MDK1</accession>
<sequence>MMPVILTILLLVGVYAISITILTIRHPVNNPQLMYTSLISWGINETKTLLLEAVNSSPPQEYLHGISLNSLLSIRVVNSDSLVIGNLTYCYAPVELSINNALIWLSNVTMGDYSINVRVFNTTYYNGSYLVTLSAYKGGELIGSITYDYIVPLLAVRSPQVNVLSIGNVTVLMMDAWYYLVINKPEQLVSTGNQTLYPHGSLSLWLVVIPRGSCESCCVINYTGIK</sequence>
<proteinExistence type="predicted"/>
<dbReference type="OrthoDB" id="377817at2157"/>
<dbReference type="Proteomes" id="UP000001137">
    <property type="component" value="Chromosome"/>
</dbReference>
<dbReference type="KEGG" id="cma:Cmaq_1026"/>
<reference evidence="1 2" key="1">
    <citation type="submission" date="2007-10" db="EMBL/GenBank/DDBJ databases">
        <title>Complete sequence of Caldivirga maquilingensis IC-167.</title>
        <authorList>
            <consortium name="US DOE Joint Genome Institute"/>
            <person name="Copeland A."/>
            <person name="Lucas S."/>
            <person name="Lapidus A."/>
            <person name="Barry K."/>
            <person name="Glavina del Rio T."/>
            <person name="Dalin E."/>
            <person name="Tice H."/>
            <person name="Pitluck S."/>
            <person name="Saunders E."/>
            <person name="Brettin T."/>
            <person name="Bruce D."/>
            <person name="Detter J.C."/>
            <person name="Han C."/>
            <person name="Schmutz J."/>
            <person name="Larimer F."/>
            <person name="Land M."/>
            <person name="Hauser L."/>
            <person name="Kyrpides N."/>
            <person name="Ivanova N."/>
            <person name="Biddle J.F."/>
            <person name="Zhang Z."/>
            <person name="Fitz-Gibbon S.T."/>
            <person name="Lowe T.M."/>
            <person name="Saltikov C."/>
            <person name="House C.H."/>
            <person name="Richardson P."/>
        </authorList>
    </citation>
    <scope>NUCLEOTIDE SEQUENCE [LARGE SCALE GENOMIC DNA]</scope>
    <source>
        <strain evidence="2">ATCC 700844 / DSM 13496 / JCM 10307 / IC-167</strain>
    </source>
</reference>
<dbReference type="EMBL" id="CP000852">
    <property type="protein sequence ID" value="ABW01857.1"/>
    <property type="molecule type" value="Genomic_DNA"/>
</dbReference>
<dbReference type="AlphaFoldDB" id="A8MDK1"/>
<evidence type="ECO:0000313" key="1">
    <source>
        <dbReference type="EMBL" id="ABW01857.1"/>
    </source>
</evidence>
<keyword evidence="2" id="KW-1185">Reference proteome</keyword>